<dbReference type="EMBL" id="CP009286">
    <property type="protein sequence ID" value="AIQ63566.1"/>
    <property type="molecule type" value="Genomic_DNA"/>
</dbReference>
<dbReference type="HOGENOM" id="CLU_133817_2_1_9"/>
<dbReference type="KEGG" id="pste:PSTEL_11205"/>
<gene>
    <name evidence="1" type="ORF">PSTEL_11205</name>
</gene>
<keyword evidence="2" id="KW-1185">Reference proteome</keyword>
<evidence type="ECO:0000313" key="1">
    <source>
        <dbReference type="EMBL" id="AIQ63566.1"/>
    </source>
</evidence>
<dbReference type="Pfam" id="PF26325">
    <property type="entry name" value="YhjD"/>
    <property type="match status" value="1"/>
</dbReference>
<dbReference type="Proteomes" id="UP000029507">
    <property type="component" value="Chromosome"/>
</dbReference>
<evidence type="ECO:0000313" key="2">
    <source>
        <dbReference type="Proteomes" id="UP000029507"/>
    </source>
</evidence>
<accession>A0A089LPV4</accession>
<organism evidence="1 2">
    <name type="scientific">Paenibacillus stellifer</name>
    <dbReference type="NCBI Taxonomy" id="169760"/>
    <lineage>
        <taxon>Bacteria</taxon>
        <taxon>Bacillati</taxon>
        <taxon>Bacillota</taxon>
        <taxon>Bacilli</taxon>
        <taxon>Bacillales</taxon>
        <taxon>Paenibacillaceae</taxon>
        <taxon>Paenibacillus</taxon>
    </lineage>
</organism>
<dbReference type="InterPro" id="IPR058600">
    <property type="entry name" value="YhjD-like"/>
</dbReference>
<reference evidence="1 2" key="1">
    <citation type="submission" date="2014-08" db="EMBL/GenBank/DDBJ databases">
        <title>Comparative genomics of the Paenibacillus odorifer group.</title>
        <authorList>
            <person name="den Bakker H.C."/>
            <person name="Tsai Y.-C."/>
            <person name="Martin N."/>
            <person name="Korlach J."/>
            <person name="Wiedmann M."/>
        </authorList>
    </citation>
    <scope>NUCLEOTIDE SEQUENCE [LARGE SCALE GENOMIC DNA]</scope>
    <source>
        <strain evidence="1 2">DSM 14472</strain>
    </source>
</reference>
<dbReference type="AlphaFoldDB" id="A0A089LPV4"/>
<name>A0A089LPV4_9BACL</name>
<sequence>MSLVRSYLLLTFIHKVFERDCRVIGKSGLFKMPQLYMEMVSIGAKKTALMLQEVKRELESADIVISTVRQDQHGVEAQYKCRGTSGDICIEWPSFRREMTVRMRAYLGLAGEFPTAARDEKVIPFALSIR</sequence>
<protein>
    <submittedName>
        <fullName evidence="1">Uncharacterized protein</fullName>
    </submittedName>
</protein>
<proteinExistence type="predicted"/>